<keyword evidence="2 9" id="KW-0489">Methyltransferase</keyword>
<dbReference type="PIRSF" id="PIRSF000381">
    <property type="entry name" value="MetH"/>
    <property type="match status" value="1"/>
</dbReference>
<evidence type="ECO:0000313" key="15">
    <source>
        <dbReference type="Proteomes" id="UP001430679"/>
    </source>
</evidence>
<evidence type="ECO:0000256" key="2">
    <source>
        <dbReference type="ARBA" id="ARBA00022603"/>
    </source>
</evidence>
<dbReference type="GO" id="GO:0008705">
    <property type="term" value="F:methionine synthase activity"/>
    <property type="evidence" value="ECO:0007669"/>
    <property type="project" value="UniProtKB-EC"/>
</dbReference>
<evidence type="ECO:0000256" key="9">
    <source>
        <dbReference type="PIRNR" id="PIRNR000381"/>
    </source>
</evidence>
<comment type="cofactor">
    <cofactor evidence="9">
        <name>Zn(2+)</name>
        <dbReference type="ChEBI" id="CHEBI:29105"/>
    </cofactor>
</comment>
<dbReference type="Pfam" id="PF02965">
    <property type="entry name" value="Met_synt_B12"/>
    <property type="match status" value="1"/>
</dbReference>
<keyword evidence="9" id="KW-0486">Methionine biosynthesis</keyword>
<evidence type="ECO:0000259" key="13">
    <source>
        <dbReference type="PROSITE" id="PS51337"/>
    </source>
</evidence>
<dbReference type="CDD" id="cd02069">
    <property type="entry name" value="methionine_synthase_B12_BD"/>
    <property type="match status" value="1"/>
</dbReference>
<comment type="caution">
    <text evidence="14">The sequence shown here is derived from an EMBL/GenBank/DDBJ whole genome shotgun (WGS) entry which is preliminary data.</text>
</comment>
<dbReference type="SUPFAM" id="SSF52242">
    <property type="entry name" value="Cobalamin (vitamin B12)-binding domain"/>
    <property type="match status" value="1"/>
</dbReference>
<dbReference type="EMBL" id="JAJJMM010000001">
    <property type="protein sequence ID" value="MCC9063003.1"/>
    <property type="molecule type" value="Genomic_DNA"/>
</dbReference>
<dbReference type="InterPro" id="IPR036724">
    <property type="entry name" value="Cobalamin-bd_sf"/>
</dbReference>
<dbReference type="EC" id="2.1.1.13" evidence="8 9"/>
<dbReference type="NCBIfam" id="TIGR02082">
    <property type="entry name" value="metH"/>
    <property type="match status" value="1"/>
</dbReference>
<dbReference type="InterPro" id="IPR050554">
    <property type="entry name" value="Met_Synthase/Corrinoid"/>
</dbReference>
<evidence type="ECO:0000313" key="14">
    <source>
        <dbReference type="EMBL" id="MCC9063003.1"/>
    </source>
</evidence>
<feature type="domain" description="Pterin-binding" evidence="10">
    <location>
        <begin position="24"/>
        <end position="285"/>
    </location>
</feature>
<comment type="cofactor">
    <cofactor evidence="9">
        <name>methylcob(III)alamin</name>
        <dbReference type="ChEBI" id="CHEBI:28115"/>
    </cofactor>
</comment>
<feature type="domain" description="B12-binding N-terminal" evidence="13">
    <location>
        <begin position="316"/>
        <end position="410"/>
    </location>
</feature>
<dbReference type="InterPro" id="IPR003759">
    <property type="entry name" value="Cbl-bd_cap"/>
</dbReference>
<dbReference type="GO" id="GO:0032259">
    <property type="term" value="P:methylation"/>
    <property type="evidence" value="ECO:0007669"/>
    <property type="project" value="UniProtKB-KW"/>
</dbReference>
<comment type="similarity">
    <text evidence="1">Belongs to the vitamin-B12 dependent methionine synthase family.</text>
</comment>
<organism evidence="14 15">
    <name type="scientific">Flavobacterium piscisymbiosum</name>
    <dbReference type="NCBI Taxonomy" id="2893753"/>
    <lineage>
        <taxon>Bacteria</taxon>
        <taxon>Pseudomonadati</taxon>
        <taxon>Bacteroidota</taxon>
        <taxon>Flavobacteriia</taxon>
        <taxon>Flavobacteriales</taxon>
        <taxon>Flavobacteriaceae</taxon>
        <taxon>Flavobacterium</taxon>
    </lineage>
</organism>
<dbReference type="InterPro" id="IPR037010">
    <property type="entry name" value="VitB12-dep_Met_synth_activ_sf"/>
</dbReference>
<dbReference type="PANTHER" id="PTHR45833:SF1">
    <property type="entry name" value="METHIONINE SYNTHASE"/>
    <property type="match status" value="1"/>
</dbReference>
<dbReference type="PROSITE" id="PS51332">
    <property type="entry name" value="B12_BINDING"/>
    <property type="match status" value="1"/>
</dbReference>
<accession>A0ABS8MCB4</accession>
<feature type="domain" description="AdoMet activation" evidence="11">
    <location>
        <begin position="564"/>
        <end position="891"/>
    </location>
</feature>
<evidence type="ECO:0000256" key="7">
    <source>
        <dbReference type="ARBA" id="ARBA00023285"/>
    </source>
</evidence>
<dbReference type="Proteomes" id="UP001430679">
    <property type="component" value="Unassembled WGS sequence"/>
</dbReference>
<dbReference type="Gene3D" id="3.20.20.20">
    <property type="entry name" value="Dihydropteroate synthase-like"/>
    <property type="match status" value="1"/>
</dbReference>
<dbReference type="InterPro" id="IPR004223">
    <property type="entry name" value="VitB12-dep_Met_synth_activ_dom"/>
</dbReference>
<dbReference type="InterPro" id="IPR006158">
    <property type="entry name" value="Cobalamin-bd"/>
</dbReference>
<keyword evidence="9" id="KW-0028">Amino-acid biosynthesis</keyword>
<dbReference type="SUPFAM" id="SSF47644">
    <property type="entry name" value="Methionine synthase domain"/>
    <property type="match status" value="1"/>
</dbReference>
<dbReference type="SUPFAM" id="SSF51717">
    <property type="entry name" value="Dihydropteroate synthetase-like"/>
    <property type="match status" value="1"/>
</dbReference>
<dbReference type="InterPro" id="IPR011822">
    <property type="entry name" value="MetH"/>
</dbReference>
<dbReference type="PROSITE" id="PS51337">
    <property type="entry name" value="B12_BINDING_NTER"/>
    <property type="match status" value="1"/>
</dbReference>
<feature type="domain" description="B12-binding" evidence="12">
    <location>
        <begin position="414"/>
        <end position="549"/>
    </location>
</feature>
<dbReference type="Pfam" id="PF00809">
    <property type="entry name" value="Pterin_bind"/>
    <property type="match status" value="1"/>
</dbReference>
<dbReference type="InterPro" id="IPR033706">
    <property type="entry name" value="Met_synthase_B12-bd"/>
</dbReference>
<dbReference type="SMART" id="SM01018">
    <property type="entry name" value="B12-binding_2"/>
    <property type="match status" value="1"/>
</dbReference>
<dbReference type="SUPFAM" id="SSF56507">
    <property type="entry name" value="Methionine synthase activation domain-like"/>
    <property type="match status" value="1"/>
</dbReference>
<comment type="catalytic activity">
    <reaction evidence="9">
        <text>(6S)-5-methyl-5,6,7,8-tetrahydrofolate + L-homocysteine = (6S)-5,6,7,8-tetrahydrofolate + L-methionine</text>
        <dbReference type="Rhea" id="RHEA:11172"/>
        <dbReference type="ChEBI" id="CHEBI:18608"/>
        <dbReference type="ChEBI" id="CHEBI:57453"/>
        <dbReference type="ChEBI" id="CHEBI:57844"/>
        <dbReference type="ChEBI" id="CHEBI:58199"/>
        <dbReference type="EC" id="2.1.1.13"/>
    </reaction>
</comment>
<evidence type="ECO:0000259" key="10">
    <source>
        <dbReference type="PROSITE" id="PS50972"/>
    </source>
</evidence>
<proteinExistence type="inferred from homology"/>
<sequence>MAEKRRDLVLAGLEPLIITPESVFVNIGERTNVTGSRKFLRLIKEEKYDEALDIARQQVEGGAQIIDINMDEGMLDGVQAMTKFLNLIASEPDISRVPIMIDSSKWEIIEAGLKVVQGKSVVNSISLKEGEEAFIHHAKLIKRYGAAAIIMAFDEVGQADNFDRRVEICQRSYDILVDKVGFPPQDIIFDLNIFPVATGMEEHRLNALDFFRGTKWVRDNLPHAHISGGVSNVSFSFRGNDHVREAMHSVFLYHAIKNGMTMGIVNPEMLSIYDDIPKDLLEHVEDVILNRRDDATERLLDFAENVKGEVKSDEKAIQEWRLGTVQERITHSLVKGVDAFIEEDVEEARLAAVKPIEVIEINLMTGMNVVGDLFGSGKMFLPQVVKSARVMKKAVAYLLPYIEASKQAGDKQGNGKILMATVKGDVHDIGKNIVSVVLACNNYEIVDLGVMVPPEKIIAAAIEHNVDIIGLSGLITPSLDEMVYLAKELDKQGIKIPIMIGGATTSRAHTAVKIAPQYRETVIHVNDASRAVTVAGNLLDHNRKIYASDIRAEYDAFRETFLNRSRDKNFLTIEQARKNKLQLDWDEYTPTKPKFIGKKIIEVDLDVLVPYIDWTPFFRTWELFGKYPAILTDEVVGEQATSVFADAQEMLKVILAEKKLTAKGIYGIFPANQIDDDDIELRDENGKVLEKFLTLRQQSQKTKGAPNIALSDFILPKDSGITDYMGAFCVTTGFGVDEWAAEFEKDLDDYNSIMVKALADRFAEAFAEYLHEKVRQDFWGYDAEESLSTEDLIEENYKGIRPAPGYPACPDHLEKPTIWKLLNVADEIGVTLTESMAMWPASSVSGYYFGNPKSKYFGLGKIKEDQVVDYAKRRNVPTDYAMKWLNPNIAD</sequence>
<dbReference type="Gene3D" id="3.40.50.280">
    <property type="entry name" value="Cobalamin-binding domain"/>
    <property type="match status" value="1"/>
</dbReference>
<evidence type="ECO:0000256" key="5">
    <source>
        <dbReference type="ARBA" id="ARBA00022723"/>
    </source>
</evidence>
<keyword evidence="3 9" id="KW-0846">Cobalamin</keyword>
<dbReference type="InterPro" id="IPR011005">
    <property type="entry name" value="Dihydropteroate_synth-like_sf"/>
</dbReference>
<dbReference type="PROSITE" id="PS50974">
    <property type="entry name" value="ADOMET_ACTIVATION"/>
    <property type="match status" value="1"/>
</dbReference>
<keyword evidence="9" id="KW-0949">S-adenosyl-L-methionine</keyword>
<evidence type="ECO:0000256" key="1">
    <source>
        <dbReference type="ARBA" id="ARBA00010398"/>
    </source>
</evidence>
<keyword evidence="5 9" id="KW-0479">Metal-binding</keyword>
<evidence type="ECO:0000256" key="8">
    <source>
        <dbReference type="NCBIfam" id="TIGR02082"/>
    </source>
</evidence>
<evidence type="ECO:0000256" key="6">
    <source>
        <dbReference type="ARBA" id="ARBA00022737"/>
    </source>
</evidence>
<dbReference type="Gene3D" id="1.10.1240.10">
    <property type="entry name" value="Methionine synthase domain"/>
    <property type="match status" value="1"/>
</dbReference>
<evidence type="ECO:0000256" key="4">
    <source>
        <dbReference type="ARBA" id="ARBA00022679"/>
    </source>
</evidence>
<name>A0ABS8MCB4_9FLAO</name>
<dbReference type="Gene3D" id="1.10.288.10">
    <property type="entry name" value="Cobalamin-dependent Methionine Synthase, domain 2"/>
    <property type="match status" value="1"/>
</dbReference>
<dbReference type="PANTHER" id="PTHR45833">
    <property type="entry name" value="METHIONINE SYNTHASE"/>
    <property type="match status" value="1"/>
</dbReference>
<gene>
    <name evidence="14" type="primary">metH</name>
    <name evidence="14" type="ORF">LNP81_08345</name>
</gene>
<dbReference type="InterPro" id="IPR000489">
    <property type="entry name" value="Pterin-binding_dom"/>
</dbReference>
<dbReference type="Pfam" id="PF02607">
    <property type="entry name" value="B12-binding_2"/>
    <property type="match status" value="1"/>
</dbReference>
<comment type="domain">
    <text evidence="9">Modular enzyme with four functionally distinct domains. The isolated Hcy-binding domain catalyzes methyl transfer from free methylcobalamin to homocysteine. The Hcy-binding domain in association with the pterin-binding domain catalyzes the methylation of cob(I)alamin by methyltetrahydrofolate and the methylation of homocysteine. The B12-binding domain binds the cofactor. The AdoMet activation domain binds S-adenosyl-L-methionine. Under aerobic conditions cob(I)alamin can be converted to inactive cob(II)alamin. Reductive methylation by S-adenosyl-L-methionine and flavodoxin regenerates methylcobalamin.</text>
</comment>
<evidence type="ECO:0000259" key="11">
    <source>
        <dbReference type="PROSITE" id="PS50974"/>
    </source>
</evidence>
<dbReference type="Pfam" id="PF02310">
    <property type="entry name" value="B12-binding"/>
    <property type="match status" value="1"/>
</dbReference>
<keyword evidence="6" id="KW-0677">Repeat</keyword>
<keyword evidence="9" id="KW-0862">Zinc</keyword>
<evidence type="ECO:0000256" key="3">
    <source>
        <dbReference type="ARBA" id="ARBA00022628"/>
    </source>
</evidence>
<keyword evidence="15" id="KW-1185">Reference proteome</keyword>
<protein>
    <recommendedName>
        <fullName evidence="8 9">Methionine synthase</fullName>
        <ecNumber evidence="8 9">2.1.1.13</ecNumber>
    </recommendedName>
    <alternativeName>
        <fullName evidence="9">5-methyltetrahydrofolate--homocysteine methyltransferase</fullName>
    </alternativeName>
</protein>
<comment type="function">
    <text evidence="9">Catalyzes the transfer of a methyl group from methyl-cobalamin to homocysteine, yielding enzyme-bound cob(I)alamin and methionine. Subsequently, remethylates the cofactor using methyltetrahydrofolate.</text>
</comment>
<dbReference type="CDD" id="cd00740">
    <property type="entry name" value="MeTr"/>
    <property type="match status" value="1"/>
</dbReference>
<keyword evidence="4 9" id="KW-0808">Transferase</keyword>
<comment type="pathway">
    <text evidence="9">Amino-acid biosynthesis; L-methionine biosynthesis via de novo pathway; L-methionine from L-homocysteine (MetH route): step 1/1.</text>
</comment>
<dbReference type="PROSITE" id="PS50972">
    <property type="entry name" value="PTERIN_BINDING"/>
    <property type="match status" value="1"/>
</dbReference>
<keyword evidence="7 9" id="KW-0170">Cobalt</keyword>
<dbReference type="RefSeq" id="WP_230034951.1">
    <property type="nucleotide sequence ID" value="NZ_JAJJMM010000001.1"/>
</dbReference>
<evidence type="ECO:0000259" key="12">
    <source>
        <dbReference type="PROSITE" id="PS51332"/>
    </source>
</evidence>
<reference evidence="14" key="1">
    <citation type="submission" date="2021-11" db="EMBL/GenBank/DDBJ databases">
        <title>Description of novel Flavobacterium species.</title>
        <authorList>
            <person name="Saticioglu I.B."/>
            <person name="Ay H."/>
            <person name="Altun S."/>
            <person name="Duman M."/>
        </authorList>
    </citation>
    <scope>NUCLEOTIDE SEQUENCE</scope>
    <source>
        <strain evidence="14">F-30</strain>
    </source>
</reference>
<dbReference type="InterPro" id="IPR036594">
    <property type="entry name" value="Meth_synthase_dom"/>
</dbReference>
<dbReference type="Gene3D" id="3.10.196.10">
    <property type="entry name" value="Vitamin B12-dependent methionine synthase, activation domain"/>
    <property type="match status" value="1"/>
</dbReference>